<keyword evidence="2" id="KW-1185">Reference proteome</keyword>
<evidence type="ECO:0000313" key="2">
    <source>
        <dbReference type="Proteomes" id="UP000800235"/>
    </source>
</evidence>
<sequence>MLSDLSGSITSFEIPALFEFNWHEGHLQACPNGYACLRPCLQQQQGDTHLGDCMESSSVTYYILVEYHTVYQRRLDNMNTLPSYGIPVNASNLKIPTMHGTIGDQRPKQKVVLSDNIPKITILSCSVKRTTM</sequence>
<proteinExistence type="predicted"/>
<name>A0A9P4NJC7_9PEZI</name>
<organism evidence="1 2">
    <name type="scientific">Tothia fuscella</name>
    <dbReference type="NCBI Taxonomy" id="1048955"/>
    <lineage>
        <taxon>Eukaryota</taxon>
        <taxon>Fungi</taxon>
        <taxon>Dikarya</taxon>
        <taxon>Ascomycota</taxon>
        <taxon>Pezizomycotina</taxon>
        <taxon>Dothideomycetes</taxon>
        <taxon>Pleosporomycetidae</taxon>
        <taxon>Venturiales</taxon>
        <taxon>Cylindrosympodiaceae</taxon>
        <taxon>Tothia</taxon>
    </lineage>
</organism>
<dbReference type="EMBL" id="MU007082">
    <property type="protein sequence ID" value="KAF2423395.1"/>
    <property type="molecule type" value="Genomic_DNA"/>
</dbReference>
<comment type="caution">
    <text evidence="1">The sequence shown here is derived from an EMBL/GenBank/DDBJ whole genome shotgun (WGS) entry which is preliminary data.</text>
</comment>
<evidence type="ECO:0000313" key="1">
    <source>
        <dbReference type="EMBL" id="KAF2423395.1"/>
    </source>
</evidence>
<gene>
    <name evidence="1" type="ORF">EJ08DRAFT_664405</name>
</gene>
<accession>A0A9P4NJC7</accession>
<protein>
    <submittedName>
        <fullName evidence="1">Uncharacterized protein</fullName>
    </submittedName>
</protein>
<reference evidence="1" key="1">
    <citation type="journal article" date="2020" name="Stud. Mycol.">
        <title>101 Dothideomycetes genomes: a test case for predicting lifestyles and emergence of pathogens.</title>
        <authorList>
            <person name="Haridas S."/>
            <person name="Albert R."/>
            <person name="Binder M."/>
            <person name="Bloem J."/>
            <person name="Labutti K."/>
            <person name="Salamov A."/>
            <person name="Andreopoulos B."/>
            <person name="Baker S."/>
            <person name="Barry K."/>
            <person name="Bills G."/>
            <person name="Bluhm B."/>
            <person name="Cannon C."/>
            <person name="Castanera R."/>
            <person name="Culley D."/>
            <person name="Daum C."/>
            <person name="Ezra D."/>
            <person name="Gonzalez J."/>
            <person name="Henrissat B."/>
            <person name="Kuo A."/>
            <person name="Liang C."/>
            <person name="Lipzen A."/>
            <person name="Lutzoni F."/>
            <person name="Magnuson J."/>
            <person name="Mondo S."/>
            <person name="Nolan M."/>
            <person name="Ohm R."/>
            <person name="Pangilinan J."/>
            <person name="Park H.-J."/>
            <person name="Ramirez L."/>
            <person name="Alfaro M."/>
            <person name="Sun H."/>
            <person name="Tritt A."/>
            <person name="Yoshinaga Y."/>
            <person name="Zwiers L.-H."/>
            <person name="Turgeon B."/>
            <person name="Goodwin S."/>
            <person name="Spatafora J."/>
            <person name="Crous P."/>
            <person name="Grigoriev I."/>
        </authorList>
    </citation>
    <scope>NUCLEOTIDE SEQUENCE</scope>
    <source>
        <strain evidence="1">CBS 130266</strain>
    </source>
</reference>
<dbReference type="Proteomes" id="UP000800235">
    <property type="component" value="Unassembled WGS sequence"/>
</dbReference>
<dbReference type="AlphaFoldDB" id="A0A9P4NJC7"/>